<dbReference type="Pfam" id="PF05368">
    <property type="entry name" value="NmrA"/>
    <property type="match status" value="1"/>
</dbReference>
<feature type="domain" description="NmrA-like" evidence="1">
    <location>
        <begin position="4"/>
        <end position="237"/>
    </location>
</feature>
<dbReference type="Proteomes" id="UP000831304">
    <property type="component" value="Chromosome"/>
</dbReference>
<reference evidence="2 3" key="1">
    <citation type="submission" date="2022-03" db="EMBL/GenBank/DDBJ databases">
        <title>Agromyces sp. isolated from the gut of P. brevitarsis seulensis larvae.</title>
        <authorList>
            <person name="Won M."/>
            <person name="Kwon S.-W."/>
        </authorList>
    </citation>
    <scope>NUCLEOTIDE SEQUENCE [LARGE SCALE GENOMIC DNA]</scope>
    <source>
        <strain evidence="2 3">KACC 16215</strain>
    </source>
</reference>
<organism evidence="2 3">
    <name type="scientific">Agromyces soli</name>
    <dbReference type="NCBI Taxonomy" id="659012"/>
    <lineage>
        <taxon>Bacteria</taxon>
        <taxon>Bacillati</taxon>
        <taxon>Actinomycetota</taxon>
        <taxon>Actinomycetes</taxon>
        <taxon>Micrococcales</taxon>
        <taxon>Microbacteriaceae</taxon>
        <taxon>Agromyces</taxon>
    </lineage>
</organism>
<sequence length="287" mass="29245">MTYLVHGATGAQGLPVLAALTAAGRDAVAAVRNPAGLPAGTRSLAVDLADGEALARAYAGAEGVFVHLPMGGDPAVSAAQVVAIVSAVDTARPARVVISTSGAIVDEPGSPLQAPSTAPIQQLIQGVAATGVSTAVVAPRLYLENLLLPVVAEPARSEGVLRYPLPAEYPVSWSSHVDVADAAVELLTDDWVEGIVAIGHRPGLTGTDLAAGFAQHFATEVRFEAISPDAFGELITPLFGAAAQPVVDLYRALNAADQNVIAEDRSAQMMLGLAPRSVADWLAAVDA</sequence>
<dbReference type="RefSeq" id="WP_243568572.1">
    <property type="nucleotide sequence ID" value="NZ_BAAARD010000010.1"/>
</dbReference>
<proteinExistence type="predicted"/>
<keyword evidence="3" id="KW-1185">Reference proteome</keyword>
<evidence type="ECO:0000259" key="1">
    <source>
        <dbReference type="Pfam" id="PF05368"/>
    </source>
</evidence>
<accession>A0ABY4ARA2</accession>
<dbReference type="SUPFAM" id="SSF51735">
    <property type="entry name" value="NAD(P)-binding Rossmann-fold domains"/>
    <property type="match status" value="1"/>
</dbReference>
<dbReference type="PANTHER" id="PTHR43162:SF1">
    <property type="entry name" value="PRESTALK A DIFFERENTIATION PROTEIN A"/>
    <property type="match status" value="1"/>
</dbReference>
<dbReference type="InterPro" id="IPR008030">
    <property type="entry name" value="NmrA-like"/>
</dbReference>
<evidence type="ECO:0000313" key="2">
    <source>
        <dbReference type="EMBL" id="UOE25707.1"/>
    </source>
</evidence>
<protein>
    <submittedName>
        <fullName evidence="2">NAD(P)H-binding protein</fullName>
    </submittedName>
</protein>
<dbReference type="InterPro" id="IPR051604">
    <property type="entry name" value="Ergot_Alk_Oxidoreductase"/>
</dbReference>
<gene>
    <name evidence="2" type="ORF">MTP13_15485</name>
</gene>
<evidence type="ECO:0000313" key="3">
    <source>
        <dbReference type="Proteomes" id="UP000831304"/>
    </source>
</evidence>
<dbReference type="PANTHER" id="PTHR43162">
    <property type="match status" value="1"/>
</dbReference>
<dbReference type="Gene3D" id="3.40.50.720">
    <property type="entry name" value="NAD(P)-binding Rossmann-like Domain"/>
    <property type="match status" value="1"/>
</dbReference>
<dbReference type="InterPro" id="IPR036291">
    <property type="entry name" value="NAD(P)-bd_dom_sf"/>
</dbReference>
<name>A0ABY4ARA2_9MICO</name>
<dbReference type="EMBL" id="CP094533">
    <property type="protein sequence ID" value="UOE25707.1"/>
    <property type="molecule type" value="Genomic_DNA"/>
</dbReference>